<evidence type="ECO:0000256" key="16">
    <source>
        <dbReference type="RuleBase" id="RU004460"/>
    </source>
</evidence>
<dbReference type="CDD" id="cd08637">
    <property type="entry name" value="DNA_pol_A_pol_I_C"/>
    <property type="match status" value="1"/>
</dbReference>
<dbReference type="CDD" id="cd09898">
    <property type="entry name" value="H3TH_53EXO"/>
    <property type="match status" value="1"/>
</dbReference>
<keyword evidence="12 16" id="KW-0238">DNA-binding</keyword>
<dbReference type="GO" id="GO:0008409">
    <property type="term" value="F:5'-3' exonuclease activity"/>
    <property type="evidence" value="ECO:0007669"/>
    <property type="project" value="UniProtKB-UniRule"/>
</dbReference>
<evidence type="ECO:0000256" key="4">
    <source>
        <dbReference type="ARBA" id="ARBA00022679"/>
    </source>
</evidence>
<dbReference type="InterPro" id="IPR043502">
    <property type="entry name" value="DNA/RNA_pol_sf"/>
</dbReference>
<dbReference type="FunFam" id="3.40.50.1010:FF:000001">
    <property type="entry name" value="DNA polymerase I"/>
    <property type="match status" value="1"/>
</dbReference>
<feature type="domain" description="5'-3' exonuclease" evidence="17">
    <location>
        <begin position="3"/>
        <end position="264"/>
    </location>
</feature>
<dbReference type="GO" id="GO:0006261">
    <property type="term" value="P:DNA-templated DNA replication"/>
    <property type="evidence" value="ECO:0007669"/>
    <property type="project" value="UniProtKB-UniRule"/>
</dbReference>
<keyword evidence="10 16" id="KW-0269">Exonuclease</keyword>
<evidence type="ECO:0000256" key="9">
    <source>
        <dbReference type="ARBA" id="ARBA00022801"/>
    </source>
</evidence>
<keyword evidence="5 16" id="KW-0548">Nucleotidyltransferase</keyword>
<dbReference type="EMBL" id="CP048649">
    <property type="protein sequence ID" value="QIB69464.1"/>
    <property type="molecule type" value="Genomic_DNA"/>
</dbReference>
<dbReference type="SMART" id="SM00482">
    <property type="entry name" value="POLAc"/>
    <property type="match status" value="1"/>
</dbReference>
<dbReference type="Pfam" id="PF00476">
    <property type="entry name" value="DNA_pol_A"/>
    <property type="match status" value="1"/>
</dbReference>
<dbReference type="Pfam" id="PF02739">
    <property type="entry name" value="5_3_exonuc_N"/>
    <property type="match status" value="1"/>
</dbReference>
<evidence type="ECO:0000256" key="15">
    <source>
        <dbReference type="NCBIfam" id="TIGR00593"/>
    </source>
</evidence>
<gene>
    <name evidence="16 19" type="primary">polA</name>
    <name evidence="19" type="ORF">Ami103574_09035</name>
</gene>
<dbReference type="InterPro" id="IPR020045">
    <property type="entry name" value="DNA_polI_H3TH"/>
</dbReference>
<evidence type="ECO:0000256" key="10">
    <source>
        <dbReference type="ARBA" id="ARBA00022839"/>
    </source>
</evidence>
<comment type="similarity">
    <text evidence="1 16">Belongs to the DNA polymerase type-A family.</text>
</comment>
<dbReference type="FunFam" id="1.10.150.20:FF:000003">
    <property type="entry name" value="DNA polymerase I"/>
    <property type="match status" value="1"/>
</dbReference>
<evidence type="ECO:0000259" key="18">
    <source>
        <dbReference type="SMART" id="SM00482"/>
    </source>
</evidence>
<dbReference type="SUPFAM" id="SSF56672">
    <property type="entry name" value="DNA/RNA polymerases"/>
    <property type="match status" value="1"/>
</dbReference>
<comment type="catalytic activity">
    <reaction evidence="14 16">
        <text>DNA(n) + a 2'-deoxyribonucleoside 5'-triphosphate = DNA(n+1) + diphosphate</text>
        <dbReference type="Rhea" id="RHEA:22508"/>
        <dbReference type="Rhea" id="RHEA-COMP:17339"/>
        <dbReference type="Rhea" id="RHEA-COMP:17340"/>
        <dbReference type="ChEBI" id="CHEBI:33019"/>
        <dbReference type="ChEBI" id="CHEBI:61560"/>
        <dbReference type="ChEBI" id="CHEBI:173112"/>
        <dbReference type="EC" id="2.7.7.7"/>
    </reaction>
</comment>
<dbReference type="Proteomes" id="UP000466848">
    <property type="component" value="Chromosome"/>
</dbReference>
<dbReference type="Gene3D" id="1.10.150.20">
    <property type="entry name" value="5' to 3' exonuclease, C-terminal subdomain"/>
    <property type="match status" value="2"/>
</dbReference>
<evidence type="ECO:0000256" key="13">
    <source>
        <dbReference type="ARBA" id="ARBA00023204"/>
    </source>
</evidence>
<organism evidence="19 20">
    <name type="scientific">Aminipila butyrica</name>
    <dbReference type="NCBI Taxonomy" id="433296"/>
    <lineage>
        <taxon>Bacteria</taxon>
        <taxon>Bacillati</taxon>
        <taxon>Bacillota</taxon>
        <taxon>Clostridia</taxon>
        <taxon>Peptostreptococcales</taxon>
        <taxon>Anaerovoracaceae</taxon>
        <taxon>Aminipila</taxon>
    </lineage>
</organism>
<dbReference type="InterPro" id="IPR012337">
    <property type="entry name" value="RNaseH-like_sf"/>
</dbReference>
<dbReference type="EC" id="2.7.7.7" evidence="2 15"/>
<dbReference type="FunFam" id="1.10.150.20:FF:000002">
    <property type="entry name" value="DNA polymerase I"/>
    <property type="match status" value="1"/>
</dbReference>
<comment type="subunit">
    <text evidence="16">Single-chain monomer with multiple functions.</text>
</comment>
<evidence type="ECO:0000256" key="6">
    <source>
        <dbReference type="ARBA" id="ARBA00022705"/>
    </source>
</evidence>
<evidence type="ECO:0000313" key="20">
    <source>
        <dbReference type="Proteomes" id="UP000466848"/>
    </source>
</evidence>
<dbReference type="InterPro" id="IPR029060">
    <property type="entry name" value="PIN-like_dom_sf"/>
</dbReference>
<dbReference type="InterPro" id="IPR036397">
    <property type="entry name" value="RNaseH_sf"/>
</dbReference>
<dbReference type="Gene3D" id="3.40.50.1010">
    <property type="entry name" value="5'-nuclease"/>
    <property type="match status" value="1"/>
</dbReference>
<dbReference type="InterPro" id="IPR002421">
    <property type="entry name" value="5-3_exonuclease"/>
</dbReference>
<evidence type="ECO:0000256" key="3">
    <source>
        <dbReference type="ARBA" id="ARBA00020311"/>
    </source>
</evidence>
<proteinExistence type="inferred from homology"/>
<dbReference type="RefSeq" id="WP_163066707.1">
    <property type="nucleotide sequence ID" value="NZ_CP048649.1"/>
</dbReference>
<dbReference type="FunFam" id="1.20.1060.10:FF:000001">
    <property type="entry name" value="DNA polymerase I"/>
    <property type="match status" value="1"/>
</dbReference>
<dbReference type="GO" id="GO:0003677">
    <property type="term" value="F:DNA binding"/>
    <property type="evidence" value="ECO:0007669"/>
    <property type="project" value="UniProtKB-UniRule"/>
</dbReference>
<dbReference type="PANTHER" id="PTHR10133:SF27">
    <property type="entry name" value="DNA POLYMERASE NU"/>
    <property type="match status" value="1"/>
</dbReference>
<keyword evidence="6 16" id="KW-0235">DNA replication</keyword>
<dbReference type="PROSITE" id="PS00447">
    <property type="entry name" value="DNA_POLYMERASE_A"/>
    <property type="match status" value="1"/>
</dbReference>
<evidence type="ECO:0000256" key="8">
    <source>
        <dbReference type="ARBA" id="ARBA00022763"/>
    </source>
</evidence>
<feature type="domain" description="DNA-directed DNA polymerase family A palm" evidence="18">
    <location>
        <begin position="670"/>
        <end position="876"/>
    </location>
</feature>
<dbReference type="NCBIfam" id="NF004397">
    <property type="entry name" value="PRK05755.1"/>
    <property type="match status" value="1"/>
</dbReference>
<keyword evidence="7" id="KW-0540">Nuclease</keyword>
<keyword evidence="11 16" id="KW-0239">DNA-directed DNA polymerase</keyword>
<dbReference type="Gene3D" id="1.20.1060.10">
    <property type="entry name" value="Taq DNA Polymerase, Chain T, domain 4"/>
    <property type="match status" value="1"/>
</dbReference>
<dbReference type="SUPFAM" id="SSF47807">
    <property type="entry name" value="5' to 3' exonuclease, C-terminal subdomain"/>
    <property type="match status" value="1"/>
</dbReference>
<keyword evidence="20" id="KW-1185">Reference proteome</keyword>
<dbReference type="SMART" id="SM00475">
    <property type="entry name" value="53EXOc"/>
    <property type="match status" value="1"/>
</dbReference>
<evidence type="ECO:0000256" key="5">
    <source>
        <dbReference type="ARBA" id="ARBA00022695"/>
    </source>
</evidence>
<dbReference type="Gene3D" id="3.30.420.10">
    <property type="entry name" value="Ribonuclease H-like superfamily/Ribonuclease H"/>
    <property type="match status" value="1"/>
</dbReference>
<keyword evidence="13 16" id="KW-0234">DNA repair</keyword>
<dbReference type="PRINTS" id="PR00868">
    <property type="entry name" value="DNAPOLI"/>
</dbReference>
<reference evidence="19 20" key="1">
    <citation type="submission" date="2020-02" db="EMBL/GenBank/DDBJ databases">
        <authorList>
            <person name="Kim Y.B."/>
            <person name="Roh S.W."/>
        </authorList>
    </citation>
    <scope>NUCLEOTIDE SEQUENCE [LARGE SCALE GENOMIC DNA]</scope>
    <source>
        <strain evidence="19 20">DSM 103574</strain>
    </source>
</reference>
<evidence type="ECO:0000256" key="1">
    <source>
        <dbReference type="ARBA" id="ARBA00007705"/>
    </source>
</evidence>
<evidence type="ECO:0000313" key="19">
    <source>
        <dbReference type="EMBL" id="QIB69464.1"/>
    </source>
</evidence>
<dbReference type="InterPro" id="IPR036279">
    <property type="entry name" value="5-3_exonuclease_C_sf"/>
</dbReference>
<protein>
    <recommendedName>
        <fullName evidence="3 15">DNA polymerase I</fullName>
        <ecNumber evidence="2 15">2.7.7.7</ecNumber>
    </recommendedName>
</protein>
<dbReference type="InterPro" id="IPR018320">
    <property type="entry name" value="DNA_polymerase_1"/>
</dbReference>
<dbReference type="Gene3D" id="3.30.70.370">
    <property type="match status" value="1"/>
</dbReference>
<keyword evidence="9 16" id="KW-0378">Hydrolase</keyword>
<name>A0A858BXM7_9FIRM</name>
<dbReference type="InterPro" id="IPR002298">
    <property type="entry name" value="DNA_polymerase_A"/>
</dbReference>
<evidence type="ECO:0000259" key="17">
    <source>
        <dbReference type="SMART" id="SM00475"/>
    </source>
</evidence>
<accession>A0A858BXM7</accession>
<evidence type="ECO:0000256" key="2">
    <source>
        <dbReference type="ARBA" id="ARBA00012417"/>
    </source>
</evidence>
<keyword evidence="8 16" id="KW-0227">DNA damage</keyword>
<dbReference type="InterPro" id="IPR020046">
    <property type="entry name" value="5-3_exonucl_a-hlix_arch_N"/>
</dbReference>
<dbReference type="SUPFAM" id="SSF53098">
    <property type="entry name" value="Ribonuclease H-like"/>
    <property type="match status" value="1"/>
</dbReference>
<evidence type="ECO:0000256" key="14">
    <source>
        <dbReference type="ARBA" id="ARBA00049244"/>
    </source>
</evidence>
<keyword evidence="4 16" id="KW-0808">Transferase</keyword>
<dbReference type="CDD" id="cd09859">
    <property type="entry name" value="PIN_53EXO"/>
    <property type="match status" value="1"/>
</dbReference>
<dbReference type="KEGG" id="abut:Ami103574_09035"/>
<dbReference type="SUPFAM" id="SSF88723">
    <property type="entry name" value="PIN domain-like"/>
    <property type="match status" value="1"/>
</dbReference>
<dbReference type="InterPro" id="IPR001098">
    <property type="entry name" value="DNA-dir_DNA_pol_A_palm_dom"/>
</dbReference>
<dbReference type="InterPro" id="IPR008918">
    <property type="entry name" value="HhH2"/>
</dbReference>
<dbReference type="GO" id="GO:0006302">
    <property type="term" value="P:double-strand break repair"/>
    <property type="evidence" value="ECO:0007669"/>
    <property type="project" value="TreeGrafter"/>
</dbReference>
<evidence type="ECO:0000256" key="11">
    <source>
        <dbReference type="ARBA" id="ARBA00022932"/>
    </source>
</evidence>
<evidence type="ECO:0000256" key="12">
    <source>
        <dbReference type="ARBA" id="ARBA00023125"/>
    </source>
</evidence>
<dbReference type="CDD" id="cd06140">
    <property type="entry name" value="DNA_polA_I_Bacillus_like_exo"/>
    <property type="match status" value="1"/>
</dbReference>
<dbReference type="AlphaFoldDB" id="A0A858BXM7"/>
<dbReference type="Pfam" id="PF01367">
    <property type="entry name" value="5_3_exonuc"/>
    <property type="match status" value="1"/>
</dbReference>
<dbReference type="SMART" id="SM00279">
    <property type="entry name" value="HhH2"/>
    <property type="match status" value="1"/>
</dbReference>
<dbReference type="InterPro" id="IPR019760">
    <property type="entry name" value="DNA-dir_DNA_pol_A_CS"/>
</dbReference>
<dbReference type="GO" id="GO:0003887">
    <property type="term" value="F:DNA-directed DNA polymerase activity"/>
    <property type="evidence" value="ECO:0007669"/>
    <property type="project" value="UniProtKB-UniRule"/>
</dbReference>
<evidence type="ECO:0000256" key="7">
    <source>
        <dbReference type="ARBA" id="ARBA00022722"/>
    </source>
</evidence>
<comment type="function">
    <text evidence="16">In addition to polymerase activity, this DNA polymerase exhibits 5'-3' exonuclease activity.</text>
</comment>
<dbReference type="NCBIfam" id="TIGR00593">
    <property type="entry name" value="pola"/>
    <property type="match status" value="1"/>
</dbReference>
<dbReference type="PANTHER" id="PTHR10133">
    <property type="entry name" value="DNA POLYMERASE I"/>
    <property type="match status" value="1"/>
</dbReference>
<sequence length="912" mass="104154">MEKRLVIIDGNSLINRAYYAMQRPMMTKDGLYTQGVYGFLNMLTKIKNDYEPAYLVVTFDKKAPTFRHLEYEDYKAGRKKMPPELAMQLPLLKEVLETMKIKMLELDGYEADDLIGTIARQAEEEELEPLIITGDRDALQLATNKTRVLITKKGISEFEMYDHDAIIEKYGFTPTQFIDFKGLMGDQSDNIPGIPGVGEKTAQKLILEFGSVEALLAQVESMPKGKLKERIEENAQLAVMSKRLATINTHVPIEDTDFSEYLLQEPDYEKLVEVYVKLEFNSLLKRLKATNLAQGAVNQLTISEAAEKRPERKERQPLSVTSKEELQTLFSQIQEGEEVAIKVYSDKNHRATPKVYGIGIMSTNVVAFIFCEENQEVIKYFAKELVAKKIKLTGYYLINEYYVLLNALRGEGKLALAAEQGYLFHTAFDCAIAQYVLEPSKSNYDLKTVAFELLHQEIENEEEFMAANSQLALFDNPGENYLAYTKTWGETVEALRWIQEAKLKQEELEEVYYQVELPLIEPMASMEDYGFKLDKQELMSAGTFISTQLEMLTSKIYDCAGEEFNINSPLQLGAILFEKLGLPAGKKTKRGYSTNAEILEKIKYEHDIVPCILEYRTLSKLKGTYIDGLLPLVHEDGRIHAHFQQTVAATGRISCTEPNLQNIPIRQELGRKLRRAFIPEEQFTLVGADYSQIELRVLAHMSEEQHLIEAFNNEDDIHRITAARVFKVPQEDVTPLQRSNAKAVNFGVIYGMSGFGLSEELNITRKEAEKYIDEYFKTNPKVKEFMDQQIQFCKENGYVATLMGRKRAIHEINASNYMVRQLGERLAMNSPIQGTAADIIKLAMIQVYRQLHRIGATSRLILQVHDELIIETAVEEQETIETLLQDCMEKAMTLKIKLAVEVNQGENWYDLK</sequence>